<sequence>MTFDWTQWYDDGIDALVARIETAAIDWATDANGDPWVIFGQRRPPGIGTPRAEVVRYSPQLDEANTNRGYELYRIQVEILVVREGDPQAAQANRRQAIRDMAAVQTVLYGDDRTLGGTCEKLTFQSTDAVSLENSEGEAVSVGLIQLEIMRQARLRDAV</sequence>
<keyword evidence="2" id="KW-1185">Reference proteome</keyword>
<gene>
    <name evidence="1" type="ORF">ACFSBT_20490</name>
</gene>
<evidence type="ECO:0008006" key="3">
    <source>
        <dbReference type="Google" id="ProtNLM"/>
    </source>
</evidence>
<dbReference type="RefSeq" id="WP_250875571.1">
    <property type="nucleotide sequence ID" value="NZ_JALXFV010000008.1"/>
</dbReference>
<comment type="caution">
    <text evidence="1">The sequence shown here is derived from an EMBL/GenBank/DDBJ whole genome shotgun (WGS) entry which is preliminary data.</text>
</comment>
<accession>A0ABD6B1K2</accession>
<proteinExistence type="predicted"/>
<dbReference type="Proteomes" id="UP001597187">
    <property type="component" value="Unassembled WGS sequence"/>
</dbReference>
<evidence type="ECO:0000313" key="1">
    <source>
        <dbReference type="EMBL" id="MFD1515664.1"/>
    </source>
</evidence>
<reference evidence="1 2" key="1">
    <citation type="journal article" date="2019" name="Int. J. Syst. Evol. Microbiol.">
        <title>The Global Catalogue of Microorganisms (GCM) 10K type strain sequencing project: providing services to taxonomists for standard genome sequencing and annotation.</title>
        <authorList>
            <consortium name="The Broad Institute Genomics Platform"/>
            <consortium name="The Broad Institute Genome Sequencing Center for Infectious Disease"/>
            <person name="Wu L."/>
            <person name="Ma J."/>
        </authorList>
    </citation>
    <scope>NUCLEOTIDE SEQUENCE [LARGE SCALE GENOMIC DNA]</scope>
    <source>
        <strain evidence="1 2">CGMCC 1.12563</strain>
    </source>
</reference>
<organism evidence="1 2">
    <name type="scientific">Halomarina rubra</name>
    <dbReference type="NCBI Taxonomy" id="2071873"/>
    <lineage>
        <taxon>Archaea</taxon>
        <taxon>Methanobacteriati</taxon>
        <taxon>Methanobacteriota</taxon>
        <taxon>Stenosarchaea group</taxon>
        <taxon>Halobacteria</taxon>
        <taxon>Halobacteriales</taxon>
        <taxon>Natronomonadaceae</taxon>
        <taxon>Halomarina</taxon>
    </lineage>
</organism>
<protein>
    <recommendedName>
        <fullName evidence="3">Tail terminator</fullName>
    </recommendedName>
</protein>
<evidence type="ECO:0000313" key="2">
    <source>
        <dbReference type="Proteomes" id="UP001597187"/>
    </source>
</evidence>
<dbReference type="AlphaFoldDB" id="A0ABD6B1K2"/>
<name>A0ABD6B1K2_9EURY</name>
<dbReference type="EMBL" id="JBHUDC010000008">
    <property type="protein sequence ID" value="MFD1515664.1"/>
    <property type="molecule type" value="Genomic_DNA"/>
</dbReference>